<dbReference type="GO" id="GO:0016740">
    <property type="term" value="F:transferase activity"/>
    <property type="evidence" value="ECO:0007669"/>
    <property type="project" value="UniProtKB-KW"/>
</dbReference>
<feature type="domain" description="Glycosyltransferase 2-like" evidence="1">
    <location>
        <begin position="5"/>
        <end position="144"/>
    </location>
</feature>
<dbReference type="InterPro" id="IPR001173">
    <property type="entry name" value="Glyco_trans_2-like"/>
</dbReference>
<evidence type="ECO:0000313" key="3">
    <source>
        <dbReference type="EMBL" id="MDE4164568.1"/>
    </source>
</evidence>
<organism evidence="2 4">
    <name type="scientific">Phaeobacter gallaeciensis</name>
    <dbReference type="NCBI Taxonomy" id="60890"/>
    <lineage>
        <taxon>Bacteria</taxon>
        <taxon>Pseudomonadati</taxon>
        <taxon>Pseudomonadota</taxon>
        <taxon>Alphaproteobacteria</taxon>
        <taxon>Rhodobacterales</taxon>
        <taxon>Roseobacteraceae</taxon>
        <taxon>Phaeobacter</taxon>
    </lineage>
</organism>
<dbReference type="Proteomes" id="UP001218364">
    <property type="component" value="Unassembled WGS sequence"/>
</dbReference>
<dbReference type="Gene3D" id="3.90.550.10">
    <property type="entry name" value="Spore Coat Polysaccharide Biosynthesis Protein SpsA, Chain A"/>
    <property type="match status" value="1"/>
</dbReference>
<dbReference type="InterPro" id="IPR029044">
    <property type="entry name" value="Nucleotide-diphossugar_trans"/>
</dbReference>
<dbReference type="RefSeq" id="WP_065270170.1">
    <property type="nucleotide sequence ID" value="NZ_CP015124.1"/>
</dbReference>
<dbReference type="CDD" id="cd00761">
    <property type="entry name" value="Glyco_tranf_GTA_type"/>
    <property type="match status" value="1"/>
</dbReference>
<evidence type="ECO:0000259" key="1">
    <source>
        <dbReference type="Pfam" id="PF00535"/>
    </source>
</evidence>
<dbReference type="PATRIC" id="fig|60890.4.peg.39"/>
<dbReference type="Proteomes" id="UP000092565">
    <property type="component" value="Chromosome"/>
</dbReference>
<evidence type="ECO:0000313" key="4">
    <source>
        <dbReference type="Proteomes" id="UP000092565"/>
    </source>
</evidence>
<dbReference type="EMBL" id="JARCJK010000001">
    <property type="protein sequence ID" value="MDE4164568.1"/>
    <property type="molecule type" value="Genomic_DNA"/>
</dbReference>
<reference evidence="2 4" key="1">
    <citation type="submission" date="2016-04" db="EMBL/GenBank/DDBJ databases">
        <authorList>
            <person name="Evans L.H."/>
            <person name="Alamgir A."/>
            <person name="Owens N."/>
            <person name="Weber N.D."/>
            <person name="Virtaneva K."/>
            <person name="Barbian K."/>
            <person name="Babar A."/>
            <person name="Rosenke K."/>
        </authorList>
    </citation>
    <scope>NUCLEOTIDE SEQUENCE [LARGE SCALE GENOMIC DNA]</scope>
    <source>
        <strain evidence="2 4">JL2886</strain>
    </source>
</reference>
<keyword evidence="2" id="KW-0808">Transferase</keyword>
<sequence length="247" mass="27317">MPAISICIPAYGMGGKGAEYLAQSLEILTGQSFRDFEVVVSDQSDDTAVADVCATFADRLTMRHIWNRDAPRQASANVNNALDHASGDIVKVLFQDDFLNGSRALGDIVEAMDGGGDWLLCGSGISRNSGSVERSMVPRLTEKLQFGKNTVSSPSVLAMRRSRMQLFDENLIWLMDVDLYKRLWDALGDPVILPQTLVVNRIHEGQVSAGVSKSLRQKELRYVRQKFAASTSLSGYLEYLRQRIKAL</sequence>
<dbReference type="SUPFAM" id="SSF53448">
    <property type="entry name" value="Nucleotide-diphospho-sugar transferases"/>
    <property type="match status" value="1"/>
</dbReference>
<dbReference type="EMBL" id="CP015124">
    <property type="protein sequence ID" value="ANP34979.1"/>
    <property type="molecule type" value="Genomic_DNA"/>
</dbReference>
<gene>
    <name evidence="2" type="ORF">JL2886_00042</name>
    <name evidence="3" type="ORF">PXK24_02615</name>
</gene>
<evidence type="ECO:0000313" key="5">
    <source>
        <dbReference type="Proteomes" id="UP001218364"/>
    </source>
</evidence>
<name>A0A1B0ZLF5_9RHOB</name>
<proteinExistence type="predicted"/>
<dbReference type="Pfam" id="PF00535">
    <property type="entry name" value="Glycos_transf_2"/>
    <property type="match status" value="1"/>
</dbReference>
<dbReference type="OrthoDB" id="9802649at2"/>
<evidence type="ECO:0000313" key="2">
    <source>
        <dbReference type="EMBL" id="ANP34979.1"/>
    </source>
</evidence>
<protein>
    <submittedName>
        <fullName evidence="2">Glycosyl transferase</fullName>
    </submittedName>
    <submittedName>
        <fullName evidence="3">Glycosyltransferase</fullName>
    </submittedName>
</protein>
<keyword evidence="4" id="KW-1185">Reference proteome</keyword>
<dbReference type="AlphaFoldDB" id="A0A1B0ZLF5"/>
<reference evidence="3 5" key="2">
    <citation type="submission" date="2023-02" db="EMBL/GenBank/DDBJ databases">
        <title>Population genomics of bacteria associated with diatom.</title>
        <authorList>
            <person name="Xie J."/>
            <person name="Wang H."/>
        </authorList>
    </citation>
    <scope>NUCLEOTIDE SEQUENCE [LARGE SCALE GENOMIC DNA]</scope>
    <source>
        <strain evidence="3 5">PT47_8</strain>
    </source>
</reference>
<accession>A0A1B0ZLF5</accession>